<dbReference type="Pfam" id="PF00582">
    <property type="entry name" value="Usp"/>
    <property type="match status" value="1"/>
</dbReference>
<reference evidence="2 3" key="2">
    <citation type="submission" date="2019-01" db="EMBL/GenBank/DDBJ databases">
        <title>Hymenobacter humicola sp. nov., isolated from soils in Antarctica.</title>
        <authorList>
            <person name="Sedlacek I."/>
            <person name="Holochova P."/>
            <person name="Kralova S."/>
            <person name="Pantucek R."/>
            <person name="Stankova E."/>
            <person name="Vrbovska V."/>
            <person name="Kristofova L."/>
            <person name="Svec P."/>
            <person name="Busse H.-J."/>
        </authorList>
    </citation>
    <scope>NUCLEOTIDE SEQUENCE [LARGE SCALE GENOMIC DNA]</scope>
    <source>
        <strain evidence="2 3">CCM 8852</strain>
    </source>
</reference>
<reference evidence="2 3" key="1">
    <citation type="submission" date="2018-09" db="EMBL/GenBank/DDBJ databases">
        <authorList>
            <person name="Zeman M."/>
            <person name="Pardy F."/>
        </authorList>
    </citation>
    <scope>NUCLEOTIDE SEQUENCE [LARGE SCALE GENOMIC DNA]</scope>
    <source>
        <strain evidence="2 3">CCM 8852</strain>
    </source>
</reference>
<comment type="caution">
    <text evidence="2">The sequence shown here is derived from an EMBL/GenBank/DDBJ whole genome shotgun (WGS) entry which is preliminary data.</text>
</comment>
<proteinExistence type="predicted"/>
<feature type="domain" description="UspA" evidence="1">
    <location>
        <begin position="227"/>
        <end position="296"/>
    </location>
</feature>
<organism evidence="2 3">
    <name type="scientific">Hymenobacter rubripertinctus</name>
    <dbReference type="NCBI Taxonomy" id="2029981"/>
    <lineage>
        <taxon>Bacteria</taxon>
        <taxon>Pseudomonadati</taxon>
        <taxon>Bacteroidota</taxon>
        <taxon>Cytophagia</taxon>
        <taxon>Cytophagales</taxon>
        <taxon>Hymenobacteraceae</taxon>
        <taxon>Hymenobacter</taxon>
    </lineage>
</organism>
<dbReference type="AlphaFoldDB" id="A0A418QZC4"/>
<keyword evidence="3" id="KW-1185">Reference proteome</keyword>
<dbReference type="Gene3D" id="3.40.50.12370">
    <property type="match status" value="1"/>
</dbReference>
<gene>
    <name evidence="2" type="ORF">D0T11_09965</name>
</gene>
<protein>
    <submittedName>
        <fullName evidence="2">Universal stress protein</fullName>
    </submittedName>
</protein>
<evidence type="ECO:0000259" key="1">
    <source>
        <dbReference type="Pfam" id="PF00582"/>
    </source>
</evidence>
<sequence>MLIFNVLTDFSGAAANALHYAVVLAQYVGARIQLWHIAADAGIGAVATAYFSLPAQPLTPAQALQLLTQQSRQVNRLVPCQAALISAAALHDLAAPAGGGPAHHVLVVGNSRPIKSVSSAETSTALHLIRTMRHPLLVVPLTYRVGGIPRRIVLDTDHRAVRVPVTAETIAALLARLTASPRPLTLTHLPADVDHLLQQVIPAILGLHVYTGEKAPELRETAHQIRQTGLVSDLAHTVATVRHSSVEEGIRHAAMRHGAELLVFIARQRTCAGPRFLRSVTAGLLAHSRIPVLAVPEA</sequence>
<evidence type="ECO:0000313" key="2">
    <source>
        <dbReference type="EMBL" id="RIY10513.1"/>
    </source>
</evidence>
<dbReference type="InterPro" id="IPR006016">
    <property type="entry name" value="UspA"/>
</dbReference>
<dbReference type="OrthoDB" id="870142at2"/>
<dbReference type="Proteomes" id="UP000284250">
    <property type="component" value="Unassembled WGS sequence"/>
</dbReference>
<name>A0A418QZC4_9BACT</name>
<dbReference type="EMBL" id="QYCN01000012">
    <property type="protein sequence ID" value="RIY10513.1"/>
    <property type="molecule type" value="Genomic_DNA"/>
</dbReference>
<accession>A0A418QZC4</accession>
<dbReference type="SUPFAM" id="SSF52402">
    <property type="entry name" value="Adenine nucleotide alpha hydrolases-like"/>
    <property type="match status" value="2"/>
</dbReference>
<evidence type="ECO:0000313" key="3">
    <source>
        <dbReference type="Proteomes" id="UP000284250"/>
    </source>
</evidence>